<dbReference type="Gramene" id="OMERI07G18210.1">
    <property type="protein sequence ID" value="OMERI07G18210.1"/>
    <property type="gene ID" value="OMERI07G18210"/>
</dbReference>
<dbReference type="AlphaFoldDB" id="A0A0E0EE78"/>
<dbReference type="STRING" id="40149.A0A0E0EE78"/>
<keyword evidence="3" id="KW-1185">Reference proteome</keyword>
<accession>A0A0E0EE78</accession>
<dbReference type="HOGENOM" id="CLU_1241806_0_0_1"/>
<evidence type="ECO:0000313" key="3">
    <source>
        <dbReference type="Proteomes" id="UP000008021"/>
    </source>
</evidence>
<protein>
    <submittedName>
        <fullName evidence="2">Uncharacterized protein</fullName>
    </submittedName>
</protein>
<reference evidence="2" key="1">
    <citation type="submission" date="2015-04" db="UniProtKB">
        <authorList>
            <consortium name="EnsemblPlants"/>
        </authorList>
    </citation>
    <scope>IDENTIFICATION</scope>
</reference>
<reference evidence="2" key="2">
    <citation type="submission" date="2018-05" db="EMBL/GenBank/DDBJ databases">
        <title>OmerRS3 (Oryza meridionalis Reference Sequence Version 3).</title>
        <authorList>
            <person name="Zhang J."/>
            <person name="Kudrna D."/>
            <person name="Lee S."/>
            <person name="Talag J."/>
            <person name="Welchert J."/>
            <person name="Wing R.A."/>
        </authorList>
    </citation>
    <scope>NUCLEOTIDE SEQUENCE [LARGE SCALE GENOMIC DNA]</scope>
    <source>
        <strain evidence="2">cv. OR44</strain>
    </source>
</reference>
<evidence type="ECO:0000256" key="1">
    <source>
        <dbReference type="SAM" id="MobiDB-lite"/>
    </source>
</evidence>
<dbReference type="EnsemblPlants" id="OMERI07G18210.1">
    <property type="protein sequence ID" value="OMERI07G18210.1"/>
    <property type="gene ID" value="OMERI07G18210"/>
</dbReference>
<name>A0A0E0EE78_9ORYZ</name>
<proteinExistence type="predicted"/>
<organism evidence="2">
    <name type="scientific">Oryza meridionalis</name>
    <dbReference type="NCBI Taxonomy" id="40149"/>
    <lineage>
        <taxon>Eukaryota</taxon>
        <taxon>Viridiplantae</taxon>
        <taxon>Streptophyta</taxon>
        <taxon>Embryophyta</taxon>
        <taxon>Tracheophyta</taxon>
        <taxon>Spermatophyta</taxon>
        <taxon>Magnoliopsida</taxon>
        <taxon>Liliopsida</taxon>
        <taxon>Poales</taxon>
        <taxon>Poaceae</taxon>
        <taxon>BOP clade</taxon>
        <taxon>Oryzoideae</taxon>
        <taxon>Oryzeae</taxon>
        <taxon>Oryzinae</taxon>
        <taxon>Oryza</taxon>
    </lineage>
</organism>
<dbReference type="Proteomes" id="UP000008021">
    <property type="component" value="Chromosome 7"/>
</dbReference>
<feature type="region of interest" description="Disordered" evidence="1">
    <location>
        <begin position="69"/>
        <end position="89"/>
    </location>
</feature>
<evidence type="ECO:0000313" key="2">
    <source>
        <dbReference type="EnsemblPlants" id="OMERI07G18210.1"/>
    </source>
</evidence>
<sequence>MQIQHHVNCAGVSVQRDPKLQGGAPVEMPGCGQLGDNGKGGKCGKEVGVLGPLKKNSSRIAKKRLAVQDPPTKNRGVPDGLTKGGSQIKGSTIADVGMTRDSHIKGSVAANVEMNENSRVKGSVAVNIKMTKVSQSKGSTTTVKMTERSQVKRSTTTNVGMTRGSRTKRPIVTTNVGKNVLSNAWSKDVGWSGKFTYIRNWGNTKQGVNNRRKINQDRRIIHL</sequence>